<evidence type="ECO:0000313" key="2">
    <source>
        <dbReference type="EMBL" id="PYF68925.1"/>
    </source>
</evidence>
<dbReference type="SUPFAM" id="SSF55729">
    <property type="entry name" value="Acyl-CoA N-acyltransferases (Nat)"/>
    <property type="match status" value="1"/>
</dbReference>
<dbReference type="Proteomes" id="UP000248198">
    <property type="component" value="Unassembled WGS sequence"/>
</dbReference>
<dbReference type="EMBL" id="QKLU01000011">
    <property type="protein sequence ID" value="PYF68925.1"/>
    <property type="molecule type" value="Genomic_DNA"/>
</dbReference>
<feature type="domain" description="N-acetyltransferase" evidence="1">
    <location>
        <begin position="5"/>
        <end position="150"/>
    </location>
</feature>
<reference evidence="2 3" key="1">
    <citation type="submission" date="2018-06" db="EMBL/GenBank/DDBJ databases">
        <title>Genomic Encyclopedia of Archaeal and Bacterial Type Strains, Phase II (KMG-II): from individual species to whole genera.</title>
        <authorList>
            <person name="Goeker M."/>
        </authorList>
    </citation>
    <scope>NUCLEOTIDE SEQUENCE [LARGE SCALE GENOMIC DNA]</scope>
    <source>
        <strain evidence="2 3">DSM 27372</strain>
    </source>
</reference>
<gene>
    <name evidence="2" type="ORF">B0O44_111103</name>
</gene>
<dbReference type="PROSITE" id="PS51186">
    <property type="entry name" value="GNAT"/>
    <property type="match status" value="1"/>
</dbReference>
<dbReference type="RefSeq" id="WP_146229895.1">
    <property type="nucleotide sequence ID" value="NZ_QKLU01000011.1"/>
</dbReference>
<comment type="caution">
    <text evidence="2">The sequence shown here is derived from an EMBL/GenBank/DDBJ whole genome shotgun (WGS) entry which is preliminary data.</text>
</comment>
<dbReference type="InterPro" id="IPR000182">
    <property type="entry name" value="GNAT_dom"/>
</dbReference>
<proteinExistence type="predicted"/>
<keyword evidence="2" id="KW-0808">Transferase</keyword>
<accession>A0A318U6E0</accession>
<dbReference type="InterPro" id="IPR016181">
    <property type="entry name" value="Acyl_CoA_acyltransferase"/>
</dbReference>
<dbReference type="GO" id="GO:0016747">
    <property type="term" value="F:acyltransferase activity, transferring groups other than amino-acyl groups"/>
    <property type="evidence" value="ECO:0007669"/>
    <property type="project" value="InterPro"/>
</dbReference>
<sequence length="179" mass="21469">MEYHRIYDPLDPELFFVRELYQQAFPVKERREWQQLLYLLEKEPDMFLDCIRDEGQTIGFIIWWKMGNWAFIEHFAVSVTERGKNYGSRVIKHYLNAAEADLLLEVEPPDNEDARRRVMFYQRLGMVLLDYDYRQPSYREAGVSYPLRLMSSKTDLDPNTPDFEKLVKSVKAKVYHVQC</sequence>
<name>A0A318U6E0_9SPHI</name>
<dbReference type="Pfam" id="PF00583">
    <property type="entry name" value="Acetyltransf_1"/>
    <property type="match status" value="1"/>
</dbReference>
<dbReference type="OrthoDB" id="9127144at2"/>
<organism evidence="2 3">
    <name type="scientific">Pedobacter nutrimenti</name>
    <dbReference type="NCBI Taxonomy" id="1241337"/>
    <lineage>
        <taxon>Bacteria</taxon>
        <taxon>Pseudomonadati</taxon>
        <taxon>Bacteroidota</taxon>
        <taxon>Sphingobacteriia</taxon>
        <taxon>Sphingobacteriales</taxon>
        <taxon>Sphingobacteriaceae</taxon>
        <taxon>Pedobacter</taxon>
    </lineage>
</organism>
<dbReference type="CDD" id="cd04301">
    <property type="entry name" value="NAT_SF"/>
    <property type="match status" value="1"/>
</dbReference>
<protein>
    <submittedName>
        <fullName evidence="2">Acetyltransferase (GNAT) family protein</fullName>
    </submittedName>
</protein>
<keyword evidence="3" id="KW-1185">Reference proteome</keyword>
<dbReference type="Gene3D" id="3.40.630.30">
    <property type="match status" value="1"/>
</dbReference>
<evidence type="ECO:0000313" key="3">
    <source>
        <dbReference type="Proteomes" id="UP000248198"/>
    </source>
</evidence>
<dbReference type="AlphaFoldDB" id="A0A318U6E0"/>
<evidence type="ECO:0000259" key="1">
    <source>
        <dbReference type="PROSITE" id="PS51186"/>
    </source>
</evidence>